<feature type="compositionally biased region" description="Low complexity" evidence="2">
    <location>
        <begin position="121"/>
        <end position="137"/>
    </location>
</feature>
<feature type="compositionally biased region" description="Polar residues" evidence="2">
    <location>
        <begin position="875"/>
        <end position="887"/>
    </location>
</feature>
<dbReference type="EMBL" id="JAEHOE010000001">
    <property type="protein sequence ID" value="KAG2502019.1"/>
    <property type="molecule type" value="Genomic_DNA"/>
</dbReference>
<organism evidence="5 6">
    <name type="scientific">Edaphochlamys debaryana</name>
    <dbReference type="NCBI Taxonomy" id="47281"/>
    <lineage>
        <taxon>Eukaryota</taxon>
        <taxon>Viridiplantae</taxon>
        <taxon>Chlorophyta</taxon>
        <taxon>core chlorophytes</taxon>
        <taxon>Chlorophyceae</taxon>
        <taxon>CS clade</taxon>
        <taxon>Chlamydomonadales</taxon>
        <taxon>Chlamydomonadales incertae sedis</taxon>
        <taxon>Edaphochlamys</taxon>
    </lineage>
</organism>
<feature type="region of interest" description="Disordered" evidence="2">
    <location>
        <begin position="1515"/>
        <end position="1547"/>
    </location>
</feature>
<dbReference type="OrthoDB" id="551813at2759"/>
<feature type="compositionally biased region" description="Gly residues" evidence="2">
    <location>
        <begin position="1534"/>
        <end position="1547"/>
    </location>
</feature>
<keyword evidence="3" id="KW-1133">Transmembrane helix</keyword>
<keyword evidence="1" id="KW-0175">Coiled coil</keyword>
<comment type="caution">
    <text evidence="5">The sequence shown here is derived from an EMBL/GenBank/DDBJ whole genome shotgun (WGS) entry which is preliminary data.</text>
</comment>
<feature type="transmembrane region" description="Helical" evidence="3">
    <location>
        <begin position="1237"/>
        <end position="1258"/>
    </location>
</feature>
<protein>
    <submittedName>
        <fullName evidence="5">Uncharacterized protein</fullName>
    </submittedName>
</protein>
<dbReference type="PANTHER" id="PTHR48125">
    <property type="entry name" value="LP07818P1"/>
    <property type="match status" value="1"/>
</dbReference>
<name>A0A835YHQ3_9CHLO</name>
<evidence type="ECO:0000256" key="4">
    <source>
        <dbReference type="SAM" id="SignalP"/>
    </source>
</evidence>
<dbReference type="Proteomes" id="UP000612055">
    <property type="component" value="Unassembled WGS sequence"/>
</dbReference>
<feature type="compositionally biased region" description="Polar residues" evidence="2">
    <location>
        <begin position="912"/>
        <end position="924"/>
    </location>
</feature>
<feature type="transmembrane region" description="Helical" evidence="3">
    <location>
        <begin position="569"/>
        <end position="588"/>
    </location>
</feature>
<keyword evidence="6" id="KW-1185">Reference proteome</keyword>
<reference evidence="5" key="1">
    <citation type="journal article" date="2020" name="bioRxiv">
        <title>Comparative genomics of Chlamydomonas.</title>
        <authorList>
            <person name="Craig R.J."/>
            <person name="Hasan A.R."/>
            <person name="Ness R.W."/>
            <person name="Keightley P.D."/>
        </authorList>
    </citation>
    <scope>NUCLEOTIDE SEQUENCE</scope>
    <source>
        <strain evidence="5">CCAP 11/70</strain>
    </source>
</reference>
<sequence>MKAAEWRKARNAASLPAVLGLLILALDTARADSSLWSRNYSITATSLDVANASSTPQTLYSCGVARHQNSSLNAALSQALRLPLSLFARHRCQVVFLANPDWARLSVSVHLAGASGNDTQAEGGAAGEQPSGAAASPPASCAAGEAYFGAYVDGHNAPAGLNRLTLSSQGVPWAALALGGLAATEGAVAEAEAQAKAKKRRRGLAELNRTALEEAGQDVALHVQTMLLDGGGGCAPGPEGALKRPLQQSPKLAGGLRRLASYSPGLLLREVQGGVADGPAPRVAALTDSALAFWAPDNDCLLAADSGRRRPVMAAAAATSAAPAAAADPSGYGYAWDESTSYSVDSCYATQVAVYIYNPCAPAGGPPPATAEPPAAPPPPPGSPSDLYGKLYGINGSQAKLLSAALTLQASAMGQEAEDVEAGGYVLITVSYETYESCEYRTAESLYLNSWRLVVLVSIIGGGLLLALLFPTLWRLLVSFPARVVVHIIRQGGGARGRARESSVGAMGRHAGRPLAAELHSLKGGWAPVPAVATCLRPLAWAAGPLLRGRKHLVYALASVHSADGQSRALQALVISNVSLIVVLIMYWPGTRPPLSYFVPLRVTLFSRTPGGSLSSLAEVLLYSLFFGCLGYFTLVANYNTPTNRYYRTQVVISVLVSCLLYASVGMQMGNLLALWPDISMPWPYLSLVVCQLGCSLPALVLQAIVCSRVFKARSPMAERRGAAKAPPPAAPADGAVAVLIPRLPPPSASTRRRTSGSVSPERASADAATPNALYAGPTALSGPVAESVGASPRARPGPPAEATAAAAVAEGLDGGLDAPIDLRSQPPAELYTAEQGPGAGAGAAVVHAVAAGPSGAQKAEEGHSNPHRPLLESEPQQEARSDSLQPNGGAGSVPSQHPASPASRGVEAKGASSSAGATPSKSRGQGPGSMARQAGGGAGAGEARSPVVRWAAREDSDEDADGDGRERGEGEDDDGGSSSSGKRGGAEEGKGAPKKSLLRRLLRSVQEGPEFRYPAWLLGSLLVAAEMLFFHYGRALAWSDNAALCMQAPAVCAARSTGRYLSFAGTLFDSDAQTRLRSALQRLSATQAVVAGALARNGSAPGALATATATSLTQLSDGLTNAASDLGSLLSGLDPELQARLNASGLAPALSSALAVQGTRLMGLAGAAQASAAEVETGERRWALQAQALGVVEAGLQGVALAANRTLAWVDRTLAVRDRMDTWQKGLRSQVVVTSAVGFTLGLLLGLSTLWQTAAAFRRAVRRSRRMTLLRRIRSAAASAAARGVAGAAAAVAAADSDLRAQYDKMDESALLVRRARAMPITRVVFFLGVLMSTAVVQLWLVGAILTASLTVLVNPWTWSYFLPAFWTLFLAMGLAYVLNKVLFLSYLGGAFLSNGDRIYRPAAWLAFFMVLSALNLIVGLLIAVFRIVYLVMTSALVLGKLEDTLFTFMAGMDLPHNAFLAGLHLHEAMAHFDDPVFLPGPRGRAHRHWRKLAELVRKTPPSELRALLEAAEARASGPSGTQRATSRPALGSGEGGGDEGGAGAV</sequence>
<feature type="transmembrane region" description="Helical" evidence="3">
    <location>
        <begin position="1325"/>
        <end position="1347"/>
    </location>
</feature>
<evidence type="ECO:0000313" key="6">
    <source>
        <dbReference type="Proteomes" id="UP000612055"/>
    </source>
</evidence>
<evidence type="ECO:0000256" key="1">
    <source>
        <dbReference type="SAM" id="Coils"/>
    </source>
</evidence>
<feature type="transmembrane region" description="Helical" evidence="3">
    <location>
        <begin position="451"/>
        <end position="474"/>
    </location>
</feature>
<feature type="compositionally biased region" description="Low complexity" evidence="2">
    <location>
        <begin position="789"/>
        <end position="806"/>
    </location>
</feature>
<keyword evidence="3" id="KW-0812">Transmembrane</keyword>
<feature type="coiled-coil region" evidence="1">
    <location>
        <begin position="181"/>
        <end position="208"/>
    </location>
</feature>
<evidence type="ECO:0000256" key="3">
    <source>
        <dbReference type="SAM" id="Phobius"/>
    </source>
</evidence>
<keyword evidence="4" id="KW-0732">Signal</keyword>
<keyword evidence="3" id="KW-0472">Membrane</keyword>
<feature type="chain" id="PRO_5033054645" evidence="4">
    <location>
        <begin position="32"/>
        <end position="1547"/>
    </location>
</feature>
<proteinExistence type="predicted"/>
<feature type="region of interest" description="Disordered" evidence="2">
    <location>
        <begin position="742"/>
        <end position="806"/>
    </location>
</feature>
<accession>A0A835YHQ3</accession>
<feature type="transmembrane region" description="Helical" evidence="3">
    <location>
        <begin position="651"/>
        <end position="673"/>
    </location>
</feature>
<evidence type="ECO:0000256" key="2">
    <source>
        <dbReference type="SAM" id="MobiDB-lite"/>
    </source>
</evidence>
<dbReference type="PANTHER" id="PTHR48125:SF10">
    <property type="entry name" value="OS12G0136300 PROTEIN"/>
    <property type="match status" value="1"/>
</dbReference>
<feature type="transmembrane region" description="Helical" evidence="3">
    <location>
        <begin position="1367"/>
        <end position="1394"/>
    </location>
</feature>
<gene>
    <name evidence="5" type="ORF">HYH03_000514</name>
</gene>
<feature type="signal peptide" evidence="4">
    <location>
        <begin position="1"/>
        <end position="31"/>
    </location>
</feature>
<feature type="region of interest" description="Disordered" evidence="2">
    <location>
        <begin position="118"/>
        <end position="137"/>
    </location>
</feature>
<feature type="transmembrane region" description="Helical" evidence="3">
    <location>
        <begin position="1406"/>
        <end position="1434"/>
    </location>
</feature>
<feature type="transmembrane region" description="Helical" evidence="3">
    <location>
        <begin position="620"/>
        <end position="639"/>
    </location>
</feature>
<evidence type="ECO:0000313" key="5">
    <source>
        <dbReference type="EMBL" id="KAG2502019.1"/>
    </source>
</evidence>
<feature type="region of interest" description="Disordered" evidence="2">
    <location>
        <begin position="853"/>
        <end position="996"/>
    </location>
</feature>